<dbReference type="Pfam" id="PF12937">
    <property type="entry name" value="F-box-like"/>
    <property type="match status" value="1"/>
</dbReference>
<keyword evidence="1" id="KW-1133">Transmembrane helix</keyword>
<dbReference type="Gramene" id="TraesCSU02G027800.2">
    <property type="protein sequence ID" value="TraesCSU02G027800.2"/>
    <property type="gene ID" value="TraesCSU02G027800"/>
</dbReference>
<accession>A0A3B6U3S1</accession>
<feature type="transmembrane region" description="Helical" evidence="1">
    <location>
        <begin position="365"/>
        <end position="383"/>
    </location>
</feature>
<dbReference type="Gramene" id="TraesSTA6D03G03655500.1">
    <property type="protein sequence ID" value="TraesSTA6D03G03655500.1"/>
    <property type="gene ID" value="TraesSTA6D03G03655500"/>
</dbReference>
<keyword evidence="1" id="KW-0812">Transmembrane</keyword>
<keyword evidence="1" id="KW-0472">Membrane</keyword>
<proteinExistence type="predicted"/>
<feature type="transmembrane region" description="Helical" evidence="1">
    <location>
        <begin position="334"/>
        <end position="353"/>
    </location>
</feature>
<name>A0A3B6U3S1_WHEAT</name>
<keyword evidence="5" id="KW-1185">Reference proteome</keyword>
<reference evidence="4" key="2">
    <citation type="submission" date="2018-10" db="UniProtKB">
        <authorList>
            <consortium name="EnsemblPlants"/>
        </authorList>
    </citation>
    <scope>IDENTIFICATION</scope>
</reference>
<dbReference type="InterPro" id="IPR056594">
    <property type="entry name" value="AT5G49610-like_b-prop"/>
</dbReference>
<dbReference type="SUPFAM" id="SSF81383">
    <property type="entry name" value="F-box domain"/>
    <property type="match status" value="1"/>
</dbReference>
<dbReference type="Proteomes" id="UP000019116">
    <property type="component" value="Chromosome Un"/>
</dbReference>
<dbReference type="Gene3D" id="1.20.1280.50">
    <property type="match status" value="1"/>
</dbReference>
<feature type="domain" description="F-box" evidence="2">
    <location>
        <begin position="20"/>
        <end position="62"/>
    </location>
</feature>
<protein>
    <submittedName>
        <fullName evidence="4">Uncharacterized protein</fullName>
    </submittedName>
</protein>
<organism evidence="4">
    <name type="scientific">Triticum aestivum</name>
    <name type="common">Wheat</name>
    <dbReference type="NCBI Taxonomy" id="4565"/>
    <lineage>
        <taxon>Eukaryota</taxon>
        <taxon>Viridiplantae</taxon>
        <taxon>Streptophyta</taxon>
        <taxon>Embryophyta</taxon>
        <taxon>Tracheophyta</taxon>
        <taxon>Spermatophyta</taxon>
        <taxon>Magnoliopsida</taxon>
        <taxon>Liliopsida</taxon>
        <taxon>Poales</taxon>
        <taxon>Poaceae</taxon>
        <taxon>BOP clade</taxon>
        <taxon>Pooideae</taxon>
        <taxon>Triticodae</taxon>
        <taxon>Triticeae</taxon>
        <taxon>Triticinae</taxon>
        <taxon>Triticum</taxon>
    </lineage>
</organism>
<dbReference type="Gramene" id="TraesJUL2D03G01247880.2">
    <property type="protein sequence ID" value="TraesJUL2D03G01247880.2"/>
    <property type="gene ID" value="TraesJUL2D03G01247880"/>
</dbReference>
<dbReference type="EnsemblPlants" id="TraesCSU02G027800.2">
    <property type="protein sequence ID" value="TraesCSU02G027800.2"/>
    <property type="gene ID" value="TraesCSU02G027800"/>
</dbReference>
<feature type="domain" description="F-box protein AT5G49610-like beta-propeller" evidence="3">
    <location>
        <begin position="112"/>
        <end position="367"/>
    </location>
</feature>
<dbReference type="Gramene" id="TraesLDM6D03G03667720.1">
    <property type="protein sequence ID" value="TraesLDM6D03G03667720.1"/>
    <property type="gene ID" value="TraesLDM6D03G03667720"/>
</dbReference>
<evidence type="ECO:0000313" key="4">
    <source>
        <dbReference type="EnsemblPlants" id="TraesCSU02G027800.2"/>
    </source>
</evidence>
<sequence length="420" mass="47720">MSRRRRRHPLSPAAAPLDDDDLLSEILLRLPPQPSSLPRASLVCRRWRLLVSDPRFARRFRIHHRRNPPLLGFFDEGFRDISFVPTLEPHNRVPPGRFSLKFDGGGRFVPLGCRHGLVLVYHAFWKQILVWDPVTTDQHRIAVPPGFASDKGFILITAAVLRASGDVHFQVALAVVDREHRRALACVYSSETGEWSDIIWTPLPSEASAGNLFFTERPAVLVGHSLYWLLVGNMIGFLEFDLKRQSLTMIRIPVDLFTKGTFDICAMRAEDGGLGFLFLLHTDHSIQLWKRRTECHGAASWVLGRTIELDKLIPLNLVDKWPFMILGFAEDNNVVFLWTSGVFFMIHLGSLQFKQLSEAEDNNVVFLWTSGVFFMIHLGSLQFKQLSEAEFIFYCHPFESVYTAETDIGGHDGAGLLQNT</sequence>
<dbReference type="STRING" id="4565.A0A3B6U3S1"/>
<dbReference type="AlphaFoldDB" id="A0A3B6U3S1"/>
<dbReference type="Gramene" id="TraesJUL2D03G01247880.1">
    <property type="protein sequence ID" value="TraesJUL2D03G01247880.1"/>
    <property type="gene ID" value="TraesJUL2D03G01247880"/>
</dbReference>
<dbReference type="Gramene" id="TraesSYM6D03G03606910.1">
    <property type="protein sequence ID" value="TraesSYM6D03G03606910.1"/>
    <property type="gene ID" value="TraesSYM6D03G03606910"/>
</dbReference>
<dbReference type="InterPro" id="IPR036047">
    <property type="entry name" value="F-box-like_dom_sf"/>
</dbReference>
<dbReference type="Pfam" id="PF23635">
    <property type="entry name" value="Beta-prop_AT5G49610-like"/>
    <property type="match status" value="1"/>
</dbReference>
<dbReference type="PANTHER" id="PTHR32133:SF320">
    <property type="entry name" value="F-BOX DOMAIN-CONTAINING PROTEIN"/>
    <property type="match status" value="1"/>
</dbReference>
<evidence type="ECO:0000313" key="5">
    <source>
        <dbReference type="Proteomes" id="UP000019116"/>
    </source>
</evidence>
<evidence type="ECO:0000256" key="1">
    <source>
        <dbReference type="SAM" id="Phobius"/>
    </source>
</evidence>
<reference evidence="4" key="1">
    <citation type="submission" date="2018-08" db="EMBL/GenBank/DDBJ databases">
        <authorList>
            <person name="Rossello M."/>
        </authorList>
    </citation>
    <scope>NUCLEOTIDE SEQUENCE [LARGE SCALE GENOMIC DNA]</scope>
    <source>
        <strain evidence="4">cv. Chinese Spring</strain>
    </source>
</reference>
<dbReference type="PANTHER" id="PTHR32133">
    <property type="entry name" value="OS07G0120400 PROTEIN"/>
    <property type="match status" value="1"/>
</dbReference>
<dbReference type="OMA" id="CKMIMES"/>
<dbReference type="InterPro" id="IPR001810">
    <property type="entry name" value="F-box_dom"/>
</dbReference>
<dbReference type="OrthoDB" id="600245at2759"/>
<evidence type="ECO:0000259" key="3">
    <source>
        <dbReference type="Pfam" id="PF23635"/>
    </source>
</evidence>
<evidence type="ECO:0000259" key="2">
    <source>
        <dbReference type="Pfam" id="PF12937"/>
    </source>
</evidence>